<evidence type="ECO:0000313" key="9">
    <source>
        <dbReference type="Proteomes" id="UP000672934"/>
    </source>
</evidence>
<evidence type="ECO:0000256" key="4">
    <source>
        <dbReference type="ARBA" id="ARBA00023172"/>
    </source>
</evidence>
<dbReference type="GO" id="GO:0015074">
    <property type="term" value="P:DNA integration"/>
    <property type="evidence" value="ECO:0007669"/>
    <property type="project" value="UniProtKB-KW"/>
</dbReference>
<protein>
    <submittedName>
        <fullName evidence="8">Tyrosine recombinase XerC</fullName>
    </submittedName>
</protein>
<dbReference type="Gene3D" id="1.10.443.10">
    <property type="entry name" value="Intergrase catalytic core"/>
    <property type="match status" value="1"/>
</dbReference>
<dbReference type="InterPro" id="IPR050090">
    <property type="entry name" value="Tyrosine_recombinase_XerCD"/>
</dbReference>
<reference evidence="8" key="1">
    <citation type="submission" date="2021-03" db="EMBL/GenBank/DDBJ databases">
        <authorList>
            <person name="Peeters C."/>
        </authorList>
    </citation>
    <scope>NUCLEOTIDE SEQUENCE</scope>
    <source>
        <strain evidence="8">LMG 31506</strain>
    </source>
</reference>
<dbReference type="InterPro" id="IPR013762">
    <property type="entry name" value="Integrase-like_cat_sf"/>
</dbReference>
<dbReference type="RefSeq" id="WP_230427047.1">
    <property type="nucleotide sequence ID" value="NZ_CAJPUY010000025.1"/>
</dbReference>
<proteinExistence type="predicted"/>
<feature type="domain" description="Tyr recombinase" evidence="6">
    <location>
        <begin position="123"/>
        <end position="308"/>
    </location>
</feature>
<evidence type="ECO:0000256" key="5">
    <source>
        <dbReference type="PROSITE-ProRule" id="PRU01248"/>
    </source>
</evidence>
<keyword evidence="1" id="KW-0159">Chromosome partition</keyword>
<comment type="caution">
    <text evidence="8">The sequence shown here is derived from an EMBL/GenBank/DDBJ whole genome shotgun (WGS) entry which is preliminary data.</text>
</comment>
<dbReference type="GO" id="GO:0003677">
    <property type="term" value="F:DNA binding"/>
    <property type="evidence" value="ECO:0007669"/>
    <property type="project" value="UniProtKB-UniRule"/>
</dbReference>
<dbReference type="PANTHER" id="PTHR30349">
    <property type="entry name" value="PHAGE INTEGRASE-RELATED"/>
    <property type="match status" value="1"/>
</dbReference>
<keyword evidence="9" id="KW-1185">Reference proteome</keyword>
<dbReference type="Pfam" id="PF02899">
    <property type="entry name" value="Phage_int_SAM_1"/>
    <property type="match status" value="1"/>
</dbReference>
<keyword evidence="3 5" id="KW-0238">DNA-binding</keyword>
<evidence type="ECO:0000256" key="3">
    <source>
        <dbReference type="ARBA" id="ARBA00023125"/>
    </source>
</evidence>
<dbReference type="InterPro" id="IPR002104">
    <property type="entry name" value="Integrase_catalytic"/>
</dbReference>
<dbReference type="Pfam" id="PF00589">
    <property type="entry name" value="Phage_integrase"/>
    <property type="match status" value="1"/>
</dbReference>
<evidence type="ECO:0000259" key="6">
    <source>
        <dbReference type="PROSITE" id="PS51898"/>
    </source>
</evidence>
<dbReference type="InterPro" id="IPR011010">
    <property type="entry name" value="DNA_brk_join_enz"/>
</dbReference>
<dbReference type="PANTHER" id="PTHR30349:SF81">
    <property type="entry name" value="TYROSINE RECOMBINASE XERC"/>
    <property type="match status" value="1"/>
</dbReference>
<keyword evidence="2" id="KW-0229">DNA integration</keyword>
<dbReference type="Proteomes" id="UP000672934">
    <property type="component" value="Unassembled WGS sequence"/>
</dbReference>
<dbReference type="GO" id="GO:0006310">
    <property type="term" value="P:DNA recombination"/>
    <property type="evidence" value="ECO:0007669"/>
    <property type="project" value="UniProtKB-KW"/>
</dbReference>
<sequence length="335" mass="38577">MMKPADPFPRLLRTFFYERLAEQRNVSAHTIRSYRDAWRLFLRFVAERRHCRVAELTLQALNATEVAAFLQHSERERKVSIGTRNCRLAALRSFFSFVAERDPTAIEQCSEVLRIPTKKAPMPVRHELHMHEIEAILAQPDRTQLEGQRDYALLWLLYNTGARIQEVLNLCPADIRFDTPNCVRLLGKGRRERICPLWPETVELLKALLQRQPCASNERLFVNRYGMPLGPSGVRFKLSQYVRSAAAVVPTLASKKVSPHTFRHAAAVHLVAAGVDVTVIRSWLGHASLETTNHYAQANLETKREALRRLQPHSKVDKPPPWRRNEDLLTWLESL</sequence>
<evidence type="ECO:0000259" key="7">
    <source>
        <dbReference type="PROSITE" id="PS51900"/>
    </source>
</evidence>
<organism evidence="8 9">
    <name type="scientific">Cupriavidus yeoncheonensis</name>
    <dbReference type="NCBI Taxonomy" id="1462994"/>
    <lineage>
        <taxon>Bacteria</taxon>
        <taxon>Pseudomonadati</taxon>
        <taxon>Pseudomonadota</taxon>
        <taxon>Betaproteobacteria</taxon>
        <taxon>Burkholderiales</taxon>
        <taxon>Burkholderiaceae</taxon>
        <taxon>Cupriavidus</taxon>
    </lineage>
</organism>
<evidence type="ECO:0000313" key="8">
    <source>
        <dbReference type="EMBL" id="CAG2155537.1"/>
    </source>
</evidence>
<dbReference type="InterPro" id="IPR010998">
    <property type="entry name" value="Integrase_recombinase_N"/>
</dbReference>
<dbReference type="AlphaFoldDB" id="A0A916MXT2"/>
<dbReference type="InterPro" id="IPR044068">
    <property type="entry name" value="CB"/>
</dbReference>
<dbReference type="SUPFAM" id="SSF56349">
    <property type="entry name" value="DNA breaking-rejoining enzymes"/>
    <property type="match status" value="1"/>
</dbReference>
<dbReference type="Gene3D" id="1.10.150.130">
    <property type="match status" value="1"/>
</dbReference>
<dbReference type="InterPro" id="IPR004107">
    <property type="entry name" value="Integrase_SAM-like_N"/>
</dbReference>
<dbReference type="PROSITE" id="PS51898">
    <property type="entry name" value="TYR_RECOMBINASE"/>
    <property type="match status" value="1"/>
</dbReference>
<dbReference type="PROSITE" id="PS51900">
    <property type="entry name" value="CB"/>
    <property type="match status" value="1"/>
</dbReference>
<evidence type="ECO:0000256" key="1">
    <source>
        <dbReference type="ARBA" id="ARBA00022829"/>
    </source>
</evidence>
<dbReference type="EMBL" id="CAJPUY010000025">
    <property type="protein sequence ID" value="CAG2155537.1"/>
    <property type="molecule type" value="Genomic_DNA"/>
</dbReference>
<keyword evidence="4" id="KW-0233">DNA recombination</keyword>
<gene>
    <name evidence="8" type="primary">xerC_5</name>
    <name evidence="8" type="ORF">LMG31506_05442</name>
</gene>
<name>A0A916MXT2_9BURK</name>
<dbReference type="GO" id="GO:0007059">
    <property type="term" value="P:chromosome segregation"/>
    <property type="evidence" value="ECO:0007669"/>
    <property type="project" value="UniProtKB-KW"/>
</dbReference>
<accession>A0A916MXT2</accession>
<evidence type="ECO:0000256" key="2">
    <source>
        <dbReference type="ARBA" id="ARBA00022908"/>
    </source>
</evidence>
<feature type="domain" description="Core-binding (CB)" evidence="7">
    <location>
        <begin position="6"/>
        <end position="99"/>
    </location>
</feature>